<evidence type="ECO:0000256" key="8">
    <source>
        <dbReference type="PIRSR" id="PIRSR601765-1"/>
    </source>
</evidence>
<dbReference type="PANTHER" id="PTHR11002">
    <property type="entry name" value="CARBONIC ANHYDRASE"/>
    <property type="match status" value="1"/>
</dbReference>
<dbReference type="SMART" id="SM00947">
    <property type="entry name" value="Pro_CA"/>
    <property type="match status" value="1"/>
</dbReference>
<dbReference type="InterPro" id="IPR036874">
    <property type="entry name" value="Carbonic_anhydrase_sf"/>
</dbReference>
<dbReference type="CDD" id="cd03378">
    <property type="entry name" value="beta_CA_cladeC"/>
    <property type="match status" value="1"/>
</dbReference>
<dbReference type="Pfam" id="PF00484">
    <property type="entry name" value="Pro_CA"/>
    <property type="match status" value="1"/>
</dbReference>
<keyword evidence="11" id="KW-1185">Reference proteome</keyword>
<keyword evidence="5" id="KW-0456">Lyase</keyword>
<organism evidence="10 11">
    <name type="scientific">Tolypothrix tenuis PCC 7101</name>
    <dbReference type="NCBI Taxonomy" id="231146"/>
    <lineage>
        <taxon>Bacteria</taxon>
        <taxon>Bacillati</taxon>
        <taxon>Cyanobacteriota</taxon>
        <taxon>Cyanophyceae</taxon>
        <taxon>Nostocales</taxon>
        <taxon>Tolypothrichaceae</taxon>
        <taxon>Tolypothrix</taxon>
    </lineage>
</organism>
<comment type="catalytic activity">
    <reaction evidence="7">
        <text>hydrogencarbonate + H(+) = CO2 + H2O</text>
        <dbReference type="Rhea" id="RHEA:10748"/>
        <dbReference type="ChEBI" id="CHEBI:15377"/>
        <dbReference type="ChEBI" id="CHEBI:15378"/>
        <dbReference type="ChEBI" id="CHEBI:16526"/>
        <dbReference type="ChEBI" id="CHEBI:17544"/>
        <dbReference type="EC" id="4.2.1.1"/>
    </reaction>
</comment>
<evidence type="ECO:0000313" key="11">
    <source>
        <dbReference type="Proteomes" id="UP000218785"/>
    </source>
</evidence>
<dbReference type="AlphaFoldDB" id="A0A1Z4N754"/>
<comment type="cofactor">
    <cofactor evidence="8">
        <name>Zn(2+)</name>
        <dbReference type="ChEBI" id="CHEBI:29105"/>
    </cofactor>
    <text evidence="8">Binds 1 zinc ion per subunit.</text>
</comment>
<dbReference type="EC" id="4.2.1.1" evidence="2"/>
<feature type="binding site" evidence="8">
    <location>
        <position position="150"/>
    </location>
    <ligand>
        <name>Zn(2+)</name>
        <dbReference type="ChEBI" id="CHEBI:29105"/>
    </ligand>
</feature>
<dbReference type="GO" id="GO:0008270">
    <property type="term" value="F:zinc ion binding"/>
    <property type="evidence" value="ECO:0007669"/>
    <property type="project" value="InterPro"/>
</dbReference>
<dbReference type="InterPro" id="IPR006311">
    <property type="entry name" value="TAT_signal"/>
</dbReference>
<evidence type="ECO:0000256" key="5">
    <source>
        <dbReference type="ARBA" id="ARBA00023239"/>
    </source>
</evidence>
<evidence type="ECO:0000256" key="1">
    <source>
        <dbReference type="ARBA" id="ARBA00006217"/>
    </source>
</evidence>
<dbReference type="SUPFAM" id="SSF53056">
    <property type="entry name" value="beta-carbonic anhydrase, cab"/>
    <property type="match status" value="1"/>
</dbReference>
<dbReference type="PROSITE" id="PS51318">
    <property type="entry name" value="TAT"/>
    <property type="match status" value="1"/>
</dbReference>
<dbReference type="KEGG" id="ttq:NIES37_55400"/>
<evidence type="ECO:0000256" key="4">
    <source>
        <dbReference type="ARBA" id="ARBA00022833"/>
    </source>
</evidence>
<gene>
    <name evidence="10" type="ORF">NIES37_55400</name>
</gene>
<keyword evidence="3 8" id="KW-0479">Metal-binding</keyword>
<dbReference type="Gene3D" id="3.40.1050.10">
    <property type="entry name" value="Carbonic anhydrase"/>
    <property type="match status" value="1"/>
</dbReference>
<accession>A0A1Z4N754</accession>
<dbReference type="EMBL" id="AP018248">
    <property type="protein sequence ID" value="BAZ01537.1"/>
    <property type="molecule type" value="Genomic_DNA"/>
</dbReference>
<proteinExistence type="inferred from homology"/>
<evidence type="ECO:0000313" key="10">
    <source>
        <dbReference type="EMBL" id="BAZ01537.1"/>
    </source>
</evidence>
<reference evidence="10 11" key="1">
    <citation type="submission" date="2017-06" db="EMBL/GenBank/DDBJ databases">
        <title>Genome sequencing of cyanobaciteial culture collection at National Institute for Environmental Studies (NIES).</title>
        <authorList>
            <person name="Hirose Y."/>
            <person name="Shimura Y."/>
            <person name="Fujisawa T."/>
            <person name="Nakamura Y."/>
            <person name="Kawachi M."/>
        </authorList>
    </citation>
    <scope>NUCLEOTIDE SEQUENCE [LARGE SCALE GENOMIC DNA]</scope>
    <source>
        <strain evidence="10 11">NIES-37</strain>
    </source>
</reference>
<feature type="binding site" evidence="8">
    <location>
        <position position="153"/>
    </location>
    <ligand>
        <name>Zn(2+)</name>
        <dbReference type="ChEBI" id="CHEBI:29105"/>
    </ligand>
</feature>
<evidence type="ECO:0000256" key="2">
    <source>
        <dbReference type="ARBA" id="ARBA00012925"/>
    </source>
</evidence>
<name>A0A1Z4N754_9CYAN</name>
<dbReference type="GO" id="GO:0004089">
    <property type="term" value="F:carbonate dehydratase activity"/>
    <property type="evidence" value="ECO:0007669"/>
    <property type="project" value="UniProtKB-EC"/>
</dbReference>
<keyword evidence="4 8" id="KW-0862">Zinc</keyword>
<dbReference type="Proteomes" id="UP000218785">
    <property type="component" value="Chromosome"/>
</dbReference>
<dbReference type="PANTHER" id="PTHR11002:SF76">
    <property type="entry name" value="CARBONIC ANHYDRASE"/>
    <property type="match status" value="1"/>
</dbReference>
<evidence type="ECO:0000256" key="6">
    <source>
        <dbReference type="ARBA" id="ARBA00024993"/>
    </source>
</evidence>
<protein>
    <recommendedName>
        <fullName evidence="2">carbonic anhydrase</fullName>
        <ecNumber evidence="2">4.2.1.1</ecNumber>
    </recommendedName>
</protein>
<comment type="similarity">
    <text evidence="1">Belongs to the beta-class carbonic anhydrase family.</text>
</comment>
<dbReference type="FunFam" id="3.40.1050.10:FF:000006">
    <property type="entry name" value="Carbonic anhydrase"/>
    <property type="match status" value="1"/>
</dbReference>
<feature type="signal peptide" evidence="9">
    <location>
        <begin position="1"/>
        <end position="29"/>
    </location>
</feature>
<sequence>MKKQYNQTNFSRRNLLKLGAGAVSSGVLAAGLGANLAAPERVSAQDKKEITPDAALKELLDGNDRFVKAKKRNPHQSLKRLQEVAKGQNPFASILGCADSRVPSEIVFDQGLGDLFVCRVAGNIATPEETGSLEFGSLVLGSKLILVLGHERCGAVDATIKGAAVPGEIGSLLAAIKPGVEQSQGKPGDKLENACKANVLVQIEKLKSSPVLAGLIKENKLKIVGGYYDLDTGKVSLVS</sequence>
<feature type="binding site" evidence="8">
    <location>
        <position position="97"/>
    </location>
    <ligand>
        <name>Zn(2+)</name>
        <dbReference type="ChEBI" id="CHEBI:29105"/>
    </ligand>
</feature>
<evidence type="ECO:0000256" key="7">
    <source>
        <dbReference type="ARBA" id="ARBA00048348"/>
    </source>
</evidence>
<dbReference type="RefSeq" id="WP_096581163.1">
    <property type="nucleotide sequence ID" value="NZ_CAWNJS010000001.1"/>
</dbReference>
<feature type="chain" id="PRO_5013120051" description="carbonic anhydrase" evidence="9">
    <location>
        <begin position="30"/>
        <end position="239"/>
    </location>
</feature>
<dbReference type="InterPro" id="IPR001765">
    <property type="entry name" value="Carbonic_anhydrase"/>
</dbReference>
<evidence type="ECO:0000256" key="9">
    <source>
        <dbReference type="SAM" id="SignalP"/>
    </source>
</evidence>
<feature type="binding site" evidence="8">
    <location>
        <position position="99"/>
    </location>
    <ligand>
        <name>Zn(2+)</name>
        <dbReference type="ChEBI" id="CHEBI:29105"/>
    </ligand>
</feature>
<comment type="function">
    <text evidence="6">Catalyzes the reversible hydration of carbon dioxide to form bicarbonate.</text>
</comment>
<evidence type="ECO:0000256" key="3">
    <source>
        <dbReference type="ARBA" id="ARBA00022723"/>
    </source>
</evidence>
<keyword evidence="9" id="KW-0732">Signal</keyword>